<dbReference type="Pfam" id="PF04419">
    <property type="entry name" value="SERF-like_N"/>
    <property type="match status" value="1"/>
</dbReference>
<feature type="region of interest" description="Disordered" evidence="2">
    <location>
        <begin position="1"/>
        <end position="64"/>
    </location>
</feature>
<accession>A0AAJ5Z0F3</accession>
<name>A0AAJ5Z0F3_9BASI</name>
<dbReference type="Proteomes" id="UP001217582">
    <property type="component" value="Chromosome 1"/>
</dbReference>
<protein>
    <recommendedName>
        <fullName evidence="3">Small EDRK-rich factor-like N-terminal domain-containing protein</fullName>
    </recommendedName>
</protein>
<dbReference type="InterPro" id="IPR007513">
    <property type="entry name" value="SERF-like_N"/>
</dbReference>
<evidence type="ECO:0000313" key="4">
    <source>
        <dbReference type="EMBL" id="WFD14643.1"/>
    </source>
</evidence>
<reference evidence="4 5" key="1">
    <citation type="submission" date="2023-03" db="EMBL/GenBank/DDBJ databases">
        <title>Mating type loci evolution in Malassezia.</title>
        <authorList>
            <person name="Coelho M.A."/>
        </authorList>
    </citation>
    <scope>NUCLEOTIDE SEQUENCE [LARGE SCALE GENOMIC DNA]</scope>
    <source>
        <strain evidence="4 5">CBS 13387</strain>
    </source>
</reference>
<feature type="compositionally biased region" description="Basic and acidic residues" evidence="2">
    <location>
        <begin position="26"/>
        <end position="35"/>
    </location>
</feature>
<evidence type="ECO:0000313" key="5">
    <source>
        <dbReference type="Proteomes" id="UP001217582"/>
    </source>
</evidence>
<organism evidence="4 5">
    <name type="scientific">Malassezia arunalokei</name>
    <dbReference type="NCBI Taxonomy" id="1514897"/>
    <lineage>
        <taxon>Eukaryota</taxon>
        <taxon>Fungi</taxon>
        <taxon>Dikarya</taxon>
        <taxon>Basidiomycota</taxon>
        <taxon>Ustilaginomycotina</taxon>
        <taxon>Malasseziomycetes</taxon>
        <taxon>Malasseziales</taxon>
        <taxon>Malasseziaceae</taxon>
        <taxon>Malassezia</taxon>
    </lineage>
</organism>
<dbReference type="EMBL" id="CP119916">
    <property type="protein sequence ID" value="WFD14643.1"/>
    <property type="molecule type" value="Genomic_DNA"/>
</dbReference>
<proteinExistence type="inferred from homology"/>
<evidence type="ECO:0000256" key="1">
    <source>
        <dbReference type="ARBA" id="ARBA00007309"/>
    </source>
</evidence>
<evidence type="ECO:0000256" key="2">
    <source>
        <dbReference type="SAM" id="MobiDB-lite"/>
    </source>
</evidence>
<dbReference type="InterPro" id="IPR040211">
    <property type="entry name" value="SERF1/2-like"/>
</dbReference>
<evidence type="ECO:0000259" key="3">
    <source>
        <dbReference type="Pfam" id="PF04419"/>
    </source>
</evidence>
<dbReference type="AlphaFoldDB" id="A0AAJ5Z0F3"/>
<gene>
    <name evidence="4" type="ORF">MARU1_000649</name>
</gene>
<dbReference type="PANTHER" id="PTHR13596">
    <property type="entry name" value="SMALL EDRK-RICH FACTOR 1"/>
    <property type="match status" value="1"/>
</dbReference>
<feature type="domain" description="Small EDRK-rich factor-like N-terminal" evidence="3">
    <location>
        <begin position="13"/>
        <end position="46"/>
    </location>
</feature>
<dbReference type="PANTHER" id="PTHR13596:SF0">
    <property type="entry name" value="SI:CH211-39K3.2-RELATED"/>
    <property type="match status" value="1"/>
</dbReference>
<comment type="similarity">
    <text evidence="1">Belongs to the SERF family.</text>
</comment>
<keyword evidence="5" id="KW-1185">Reference proteome</keyword>
<feature type="compositionally biased region" description="Basic and acidic residues" evidence="2">
    <location>
        <begin position="44"/>
        <end position="64"/>
    </location>
</feature>
<sequence>MARTSAPSLTAGGNAREIARAKNQKKQADMNKGKSNDSGLTLAQRRERDAAALRAKQEVRGDDS</sequence>